<reference evidence="1 2" key="1">
    <citation type="submission" date="2019-02" db="EMBL/GenBank/DDBJ databases">
        <title>Deep-cultivation of Planctomycetes and their phenomic and genomic characterization uncovers novel biology.</title>
        <authorList>
            <person name="Wiegand S."/>
            <person name="Jogler M."/>
            <person name="Boedeker C."/>
            <person name="Pinto D."/>
            <person name="Vollmers J."/>
            <person name="Rivas-Marin E."/>
            <person name="Kohn T."/>
            <person name="Peeters S.H."/>
            <person name="Heuer A."/>
            <person name="Rast P."/>
            <person name="Oberbeckmann S."/>
            <person name="Bunk B."/>
            <person name="Jeske O."/>
            <person name="Meyerdierks A."/>
            <person name="Storesund J.E."/>
            <person name="Kallscheuer N."/>
            <person name="Luecker S."/>
            <person name="Lage O.M."/>
            <person name="Pohl T."/>
            <person name="Merkel B.J."/>
            <person name="Hornburger P."/>
            <person name="Mueller R.-W."/>
            <person name="Bruemmer F."/>
            <person name="Labrenz M."/>
            <person name="Spormann A.M."/>
            <person name="Op den Camp H."/>
            <person name="Overmann J."/>
            <person name="Amann R."/>
            <person name="Jetten M.S.M."/>
            <person name="Mascher T."/>
            <person name="Medema M.H."/>
            <person name="Devos D.P."/>
            <person name="Kaster A.-K."/>
            <person name="Ovreas L."/>
            <person name="Rohde M."/>
            <person name="Galperin M.Y."/>
            <person name="Jogler C."/>
        </authorList>
    </citation>
    <scope>NUCLEOTIDE SEQUENCE [LARGE SCALE GENOMIC DNA]</scope>
    <source>
        <strain evidence="1 2">Poly24</strain>
    </source>
</reference>
<evidence type="ECO:0000313" key="1">
    <source>
        <dbReference type="EMBL" id="QDV66359.1"/>
    </source>
</evidence>
<dbReference type="KEGG" id="rcf:Poly24_00430"/>
<evidence type="ECO:0000313" key="2">
    <source>
        <dbReference type="Proteomes" id="UP000315082"/>
    </source>
</evidence>
<name>A0A518JLE5_9BACT</name>
<keyword evidence="2" id="KW-1185">Reference proteome</keyword>
<gene>
    <name evidence="1" type="ORF">Poly24_00430</name>
</gene>
<protein>
    <submittedName>
        <fullName evidence="1">Uncharacterized protein</fullName>
    </submittedName>
</protein>
<dbReference type="EMBL" id="CP036348">
    <property type="protein sequence ID" value="QDV66359.1"/>
    <property type="molecule type" value="Genomic_DNA"/>
</dbReference>
<sequence length="244" mass="27304">MARIASHGIAVIRCVSRRGVNEERFRDVAAFASTLAEEDRLLVTDVRDVAFQRPISEVLDETLKQSQIACASEGVDYCNSTWNMENLKSNFPDRINEISDFEIYCAGVIAGKGGVLSEFCRKIWETSIHANSFNGDQIAMNVVLRTEPFTKCTNFLDVNNTSICHYGSLAHHNTDLSVRVKNGTCVASDGNPVGIVHQYTRDRSTRHSVLRKHKVLLTFYTGKLGEAVGKRLGYVPGWTPYWKL</sequence>
<dbReference type="AlphaFoldDB" id="A0A518JLE5"/>
<accession>A0A518JLE5</accession>
<organism evidence="1 2">
    <name type="scientific">Rosistilla carotiformis</name>
    <dbReference type="NCBI Taxonomy" id="2528017"/>
    <lineage>
        <taxon>Bacteria</taxon>
        <taxon>Pseudomonadati</taxon>
        <taxon>Planctomycetota</taxon>
        <taxon>Planctomycetia</taxon>
        <taxon>Pirellulales</taxon>
        <taxon>Pirellulaceae</taxon>
        <taxon>Rosistilla</taxon>
    </lineage>
</organism>
<dbReference type="Proteomes" id="UP000315082">
    <property type="component" value="Chromosome"/>
</dbReference>
<proteinExistence type="predicted"/>